<evidence type="ECO:0000256" key="16">
    <source>
        <dbReference type="ARBA" id="ARBA00045722"/>
    </source>
</evidence>
<dbReference type="FunFam" id="3.50.50.60:FF:000042">
    <property type="entry name" value="Dimethylaniline monooxygenase [N-oxide-forming]"/>
    <property type="match status" value="1"/>
</dbReference>
<evidence type="ECO:0000256" key="28">
    <source>
        <dbReference type="RuleBase" id="RU361177"/>
    </source>
</evidence>
<proteinExistence type="evidence at transcript level"/>
<evidence type="ECO:0000256" key="1">
    <source>
        <dbReference type="ARBA" id="ARBA00001974"/>
    </source>
</evidence>
<evidence type="ECO:0000256" key="7">
    <source>
        <dbReference type="ARBA" id="ARBA00022692"/>
    </source>
</evidence>
<keyword evidence="10 27" id="KW-0521">NADP</keyword>
<dbReference type="Bgee" id="447211">
    <property type="expression patterns" value="Expressed in egg cell and 6 other cell types or tissues"/>
</dbReference>
<evidence type="ECO:0000256" key="4">
    <source>
        <dbReference type="ARBA" id="ARBA00022481"/>
    </source>
</evidence>
<comment type="catalytic activity">
    <reaction evidence="20">
        <text>NADPH + O2 + H(+) = H2O2 + NADP(+)</text>
        <dbReference type="Rhea" id="RHEA:11260"/>
        <dbReference type="ChEBI" id="CHEBI:15378"/>
        <dbReference type="ChEBI" id="CHEBI:15379"/>
        <dbReference type="ChEBI" id="CHEBI:16240"/>
        <dbReference type="ChEBI" id="CHEBI:57783"/>
        <dbReference type="ChEBI" id="CHEBI:58349"/>
        <dbReference type="EC" id="1.6.3.1"/>
    </reaction>
    <physiologicalReaction direction="left-to-right" evidence="20">
        <dbReference type="Rhea" id="RHEA:11261"/>
    </physiologicalReaction>
</comment>
<keyword evidence="7 29" id="KW-0812">Transmembrane</keyword>
<evidence type="ECO:0000256" key="9">
    <source>
        <dbReference type="ARBA" id="ARBA00022848"/>
    </source>
</evidence>
<dbReference type="GO" id="GO:0004499">
    <property type="term" value="F:N,N-dimethylaniline monooxygenase activity"/>
    <property type="evidence" value="ECO:0007669"/>
    <property type="project" value="UniProtKB-UniRule"/>
</dbReference>
<dbReference type="GeneID" id="447211"/>
<keyword evidence="4" id="KW-0488">Methylation</keyword>
<dbReference type="DNASU" id="447211"/>
<comment type="catalytic activity">
    <reaction evidence="22">
        <text>octan-3-one + NADPH + O2 + H(+) = ethyl hexanoate + NADP(+) + H2O</text>
        <dbReference type="Rhea" id="RHEA:54856"/>
        <dbReference type="ChEBI" id="CHEBI:15377"/>
        <dbReference type="ChEBI" id="CHEBI:15378"/>
        <dbReference type="ChEBI" id="CHEBI:15379"/>
        <dbReference type="ChEBI" id="CHEBI:57783"/>
        <dbReference type="ChEBI" id="CHEBI:58349"/>
        <dbReference type="ChEBI" id="CHEBI:80946"/>
        <dbReference type="ChEBI" id="CHEBI:86055"/>
    </reaction>
    <physiologicalReaction direction="left-to-right" evidence="22">
        <dbReference type="Rhea" id="RHEA:54857"/>
    </physiologicalReaction>
</comment>
<evidence type="ECO:0000313" key="31">
    <source>
        <dbReference type="Proteomes" id="UP000186698"/>
    </source>
</evidence>
<keyword evidence="13 27" id="KW-0503">Monooxygenase</keyword>
<dbReference type="EMBL" id="BC079705">
    <property type="protein sequence ID" value="AAH79705.1"/>
    <property type="molecule type" value="mRNA"/>
</dbReference>
<dbReference type="GO" id="GO:0006629">
    <property type="term" value="P:lipid metabolic process"/>
    <property type="evidence" value="ECO:0007669"/>
    <property type="project" value="UniProtKB-KW"/>
</dbReference>
<dbReference type="Gene3D" id="3.50.50.60">
    <property type="entry name" value="FAD/NAD(P)-binding domain"/>
    <property type="match status" value="2"/>
</dbReference>
<dbReference type="GO" id="GO:0050660">
    <property type="term" value="F:flavin adenine dinucleotide binding"/>
    <property type="evidence" value="ECO:0007669"/>
    <property type="project" value="InterPro"/>
</dbReference>
<dbReference type="PANTHER" id="PTHR23023">
    <property type="entry name" value="DIMETHYLANILINE MONOOXYGENASE"/>
    <property type="match status" value="1"/>
</dbReference>
<dbReference type="PIRSF" id="PIRSF000332">
    <property type="entry name" value="FMO"/>
    <property type="match status" value="1"/>
</dbReference>
<keyword evidence="11 29" id="KW-1133">Transmembrane helix</keyword>
<keyword evidence="27" id="KW-0256">Endoplasmic reticulum</keyword>
<evidence type="ECO:0000256" key="19">
    <source>
        <dbReference type="ARBA" id="ARBA00047855"/>
    </source>
</evidence>
<dbReference type="Pfam" id="PF00743">
    <property type="entry name" value="FMO-like"/>
    <property type="match status" value="1"/>
</dbReference>
<keyword evidence="5" id="KW-0597">Phosphoprotein</keyword>
<dbReference type="GO" id="GO:0005789">
    <property type="term" value="C:endoplasmic reticulum membrane"/>
    <property type="evidence" value="ECO:0007669"/>
    <property type="project" value="UniProtKB-SubCell"/>
</dbReference>
<evidence type="ECO:0000256" key="20">
    <source>
        <dbReference type="ARBA" id="ARBA00047864"/>
    </source>
</evidence>
<dbReference type="CTD" id="447211"/>
<keyword evidence="6 27" id="KW-0285">Flavoprotein</keyword>
<feature type="transmembrane region" description="Helical" evidence="29">
    <location>
        <begin position="513"/>
        <end position="534"/>
    </location>
</feature>
<evidence type="ECO:0000256" key="24">
    <source>
        <dbReference type="ARBA" id="ARBA00048990"/>
    </source>
</evidence>
<protein>
    <recommendedName>
        <fullName evidence="28">Flavin-containing monooxygenase</fullName>
        <ecNumber evidence="28">1.-.-.-</ecNumber>
    </recommendedName>
</protein>
<evidence type="ECO:0000256" key="29">
    <source>
        <dbReference type="SAM" id="Phobius"/>
    </source>
</evidence>
<evidence type="ECO:0000256" key="12">
    <source>
        <dbReference type="ARBA" id="ARBA00023002"/>
    </source>
</evidence>
<dbReference type="KEGG" id="xla:447211"/>
<evidence type="ECO:0000256" key="18">
    <source>
        <dbReference type="ARBA" id="ARBA00047574"/>
    </source>
</evidence>
<evidence type="ECO:0000256" key="25">
    <source>
        <dbReference type="ARBA" id="ARBA00049443"/>
    </source>
</evidence>
<dbReference type="RefSeq" id="NP_001087387.1">
    <property type="nucleotide sequence ID" value="NM_001093918.1"/>
</dbReference>
<evidence type="ECO:0000256" key="21">
    <source>
        <dbReference type="ARBA" id="ARBA00047977"/>
    </source>
</evidence>
<comment type="catalytic activity">
    <reaction evidence="25">
        <text>N,N-dimethylaniline + NADPH + O2 + H(+) = N,N-dimethylaniline N-oxide + NADP(+) + H2O</text>
        <dbReference type="Rhea" id="RHEA:24468"/>
        <dbReference type="ChEBI" id="CHEBI:15377"/>
        <dbReference type="ChEBI" id="CHEBI:15378"/>
        <dbReference type="ChEBI" id="CHEBI:15379"/>
        <dbReference type="ChEBI" id="CHEBI:16269"/>
        <dbReference type="ChEBI" id="CHEBI:17735"/>
        <dbReference type="ChEBI" id="CHEBI:57783"/>
        <dbReference type="ChEBI" id="CHEBI:58349"/>
        <dbReference type="EC" id="1.14.13.8"/>
    </reaction>
    <physiologicalReaction direction="left-to-right" evidence="25">
        <dbReference type="Rhea" id="RHEA:24469"/>
    </physiologicalReaction>
</comment>
<gene>
    <name evidence="33" type="primary">fmo5.L</name>
    <name evidence="33" type="synonym">fmo5</name>
    <name evidence="33" type="synonym">fmo5.1</name>
    <name evidence="32" type="synonym">fmo5.1.L</name>
    <name evidence="30" type="synonym">MGC81930</name>
</gene>
<name>Q6AX90_XENLA</name>
<dbReference type="AGR" id="Xenbase:XB-GENE-22063235"/>
<comment type="similarity">
    <text evidence="3 27 28">Belongs to the FMO family.</text>
</comment>
<comment type="catalytic activity">
    <reaction evidence="23">
        <text>(2E)-geranial + NADPH + O2 + H(+) = (1E)-2,6-dimethylhepta-1,5-dien-1-yl formate + NADP(+) + H2O</text>
        <dbReference type="Rhea" id="RHEA:54860"/>
        <dbReference type="ChEBI" id="CHEBI:15377"/>
        <dbReference type="ChEBI" id="CHEBI:15378"/>
        <dbReference type="ChEBI" id="CHEBI:15379"/>
        <dbReference type="ChEBI" id="CHEBI:16980"/>
        <dbReference type="ChEBI" id="CHEBI:57783"/>
        <dbReference type="ChEBI" id="CHEBI:58349"/>
        <dbReference type="ChEBI" id="CHEBI:138375"/>
    </reaction>
    <physiologicalReaction direction="left-to-right" evidence="23">
        <dbReference type="Rhea" id="RHEA:54861"/>
    </physiologicalReaction>
</comment>
<keyword evidence="8 27" id="KW-0274">FAD</keyword>
<comment type="cofactor">
    <cofactor evidence="1 27 28">
        <name>FAD</name>
        <dbReference type="ChEBI" id="CHEBI:57692"/>
    </cofactor>
</comment>
<evidence type="ECO:0000256" key="3">
    <source>
        <dbReference type="ARBA" id="ARBA00009183"/>
    </source>
</evidence>
<comment type="catalytic activity">
    <reaction evidence="18">
        <text>heptan-2-one + NADPH + O2 + H(+) = pentyl acetate + NADP(+) + H2O</text>
        <dbReference type="Rhea" id="RHEA:54836"/>
        <dbReference type="ChEBI" id="CHEBI:5672"/>
        <dbReference type="ChEBI" id="CHEBI:15377"/>
        <dbReference type="ChEBI" id="CHEBI:15378"/>
        <dbReference type="ChEBI" id="CHEBI:15379"/>
        <dbReference type="ChEBI" id="CHEBI:57783"/>
        <dbReference type="ChEBI" id="CHEBI:58349"/>
        <dbReference type="ChEBI" id="CHEBI:87362"/>
    </reaction>
    <physiologicalReaction direction="left-to-right" evidence="18">
        <dbReference type="Rhea" id="RHEA:54837"/>
    </physiologicalReaction>
</comment>
<dbReference type="Xenbase" id="XB-GENE-22063235">
    <property type="gene designation" value="fmo5.L"/>
</dbReference>
<dbReference type="GO" id="GO:0016174">
    <property type="term" value="F:NAD(P)H oxidase H2O2-forming activity"/>
    <property type="evidence" value="ECO:0007669"/>
    <property type="project" value="UniProtKB-EC"/>
</dbReference>
<reference evidence="32" key="1">
    <citation type="journal article" date="2002" name="Dev. Dyn.">
        <title>Genetic and genomic tools for Xenopus research: The NIH Xenopus initiative.</title>
        <authorList>
            <person name="Klein S.L."/>
            <person name="Strausberg R.L."/>
            <person name="Wagner L."/>
            <person name="Pontius J."/>
            <person name="Clifton S.W."/>
            <person name="Richardson P."/>
        </authorList>
    </citation>
    <scope>NUCLEOTIDE SEQUENCE</scope>
</reference>
<evidence type="ECO:0000256" key="14">
    <source>
        <dbReference type="ARBA" id="ARBA00023098"/>
    </source>
</evidence>
<evidence type="ECO:0000313" key="32">
    <source>
        <dbReference type="RefSeq" id="NP_001087387.1"/>
    </source>
</evidence>
<evidence type="ECO:0000256" key="8">
    <source>
        <dbReference type="ARBA" id="ARBA00022827"/>
    </source>
</evidence>
<comment type="subcellular location">
    <subcellularLocation>
        <location evidence="27">Endoplasmic reticulum membrane</location>
    </subcellularLocation>
    <subcellularLocation>
        <location evidence="2">Microsome membrane</location>
    </subcellularLocation>
</comment>
<dbReference type="InterPro" id="IPR000960">
    <property type="entry name" value="Flavin_mOase"/>
</dbReference>
<evidence type="ECO:0000256" key="23">
    <source>
        <dbReference type="ARBA" id="ARBA00048989"/>
    </source>
</evidence>
<dbReference type="GO" id="GO:0050661">
    <property type="term" value="F:NADP binding"/>
    <property type="evidence" value="ECO:0007669"/>
    <property type="project" value="InterPro"/>
</dbReference>
<keyword evidence="14" id="KW-0443">Lipid metabolism</keyword>
<dbReference type="AlphaFoldDB" id="Q6AX90"/>
<evidence type="ECO:0000313" key="30">
    <source>
        <dbReference type="EMBL" id="AAH79705.1"/>
    </source>
</evidence>
<comment type="catalytic activity">
    <reaction evidence="21">
        <text>hexan-3-one + NADPH + O2 + H(+) = ethyl butanoate + NADP(+) + H2O</text>
        <dbReference type="Rhea" id="RHEA:54844"/>
        <dbReference type="ChEBI" id="CHEBI:15377"/>
        <dbReference type="ChEBI" id="CHEBI:15378"/>
        <dbReference type="ChEBI" id="CHEBI:15379"/>
        <dbReference type="ChEBI" id="CHEBI:57783"/>
        <dbReference type="ChEBI" id="CHEBI:58349"/>
        <dbReference type="ChEBI" id="CHEBI:88764"/>
        <dbReference type="ChEBI" id="CHEBI:89891"/>
    </reaction>
    <physiologicalReaction direction="left-to-right" evidence="21">
        <dbReference type="Rhea" id="RHEA:54845"/>
    </physiologicalReaction>
</comment>
<organism evidence="30">
    <name type="scientific">Xenopus laevis</name>
    <name type="common">African clawed frog</name>
    <dbReference type="NCBI Taxonomy" id="8355"/>
    <lineage>
        <taxon>Eukaryota</taxon>
        <taxon>Metazoa</taxon>
        <taxon>Chordata</taxon>
        <taxon>Craniata</taxon>
        <taxon>Vertebrata</taxon>
        <taxon>Euteleostomi</taxon>
        <taxon>Amphibia</taxon>
        <taxon>Batrachia</taxon>
        <taxon>Anura</taxon>
        <taxon>Pipoidea</taxon>
        <taxon>Pipidae</taxon>
        <taxon>Xenopodinae</taxon>
        <taxon>Xenopus</taxon>
        <taxon>Xenopus</taxon>
    </lineage>
</organism>
<dbReference type="FunFam" id="3.50.50.60:FF:000409">
    <property type="entry name" value="Dimethylaniline monooxygenase [N-oxide-forming]"/>
    <property type="match status" value="1"/>
</dbReference>
<comment type="function">
    <text evidence="16">Acts as a Baeyer-Villiger monooxygenase on a broad range of substrates. Catalyzes the insertion of an oxygen atom into a carbon-carbon bond adjacent to a carbonyl, which converts ketones to esters. Active on diverse carbonyl compounds, whereas soft nucleophiles are mostly non- or poorly reactive. In contrast with other forms of FMO it is non- or poorly active on 'classical' substrates such as drugs, pesticides, and dietary components containing soft nucleophilic heteroatoms. Able to oxidize drug molecules bearing a carbonyl group on an aliphatic chain, such as nabumetone and pentoxifylline. Also, in the absence of substrates, shows slow but yet significant NADPH oxidase activity. Acts as a positive modulator of cholesterol biosynthesis as well as glucose homeostasis, promoting metabolic aging via pleiotropic effects.</text>
</comment>
<comment type="catalytic activity">
    <reaction evidence="17">
        <text>hexan-3-one + NADPH + O2 + H(+) = propyl propanoate + NADP(+) + H2O</text>
        <dbReference type="Rhea" id="RHEA:54848"/>
        <dbReference type="ChEBI" id="CHEBI:15377"/>
        <dbReference type="ChEBI" id="CHEBI:15378"/>
        <dbReference type="ChEBI" id="CHEBI:15379"/>
        <dbReference type="ChEBI" id="CHEBI:57783"/>
        <dbReference type="ChEBI" id="CHEBI:58349"/>
        <dbReference type="ChEBI" id="CHEBI:89828"/>
        <dbReference type="ChEBI" id="CHEBI:89891"/>
    </reaction>
    <physiologicalReaction direction="left-to-right" evidence="17">
        <dbReference type="Rhea" id="RHEA:54849"/>
    </physiologicalReaction>
</comment>
<evidence type="ECO:0000256" key="22">
    <source>
        <dbReference type="ARBA" id="ARBA00048459"/>
    </source>
</evidence>
<evidence type="ECO:0000313" key="33">
    <source>
        <dbReference type="Xenbase" id="XB-GENE-22063235"/>
    </source>
</evidence>
<evidence type="ECO:0000256" key="13">
    <source>
        <dbReference type="ARBA" id="ARBA00023033"/>
    </source>
</evidence>
<dbReference type="OrthoDB" id="66881at2759"/>
<reference evidence="30" key="2">
    <citation type="submission" date="2004-08" db="EMBL/GenBank/DDBJ databases">
        <authorList>
            <consortium name="NIH - Xenopus Gene Collection (XGC) project"/>
        </authorList>
    </citation>
    <scope>NUCLEOTIDE SEQUENCE [LARGE SCALE MRNA]</scope>
    <source>
        <tissue evidence="30">Kidney</tissue>
    </source>
</reference>
<keyword evidence="15 27" id="KW-0472">Membrane</keyword>
<dbReference type="PRINTS" id="PR01125">
    <property type="entry name" value="FMOXYGENASE5"/>
</dbReference>
<keyword evidence="12 27" id="KW-0560">Oxidoreductase</keyword>
<dbReference type="InterPro" id="IPR036188">
    <property type="entry name" value="FAD/NAD-bd_sf"/>
</dbReference>
<evidence type="ECO:0000256" key="6">
    <source>
        <dbReference type="ARBA" id="ARBA00022630"/>
    </source>
</evidence>
<dbReference type="EC" id="1.-.-.-" evidence="28"/>
<comment type="catalytic activity">
    <reaction evidence="26">
        <text>octan-3-one + NADPH + O2 + H(+) = pentyl propanoate + NADP(+) + H2O</text>
        <dbReference type="Rhea" id="RHEA:54840"/>
        <dbReference type="ChEBI" id="CHEBI:15377"/>
        <dbReference type="ChEBI" id="CHEBI:15378"/>
        <dbReference type="ChEBI" id="CHEBI:15379"/>
        <dbReference type="ChEBI" id="CHEBI:57783"/>
        <dbReference type="ChEBI" id="CHEBI:58349"/>
        <dbReference type="ChEBI" id="CHEBI:80946"/>
        <dbReference type="ChEBI" id="CHEBI:87373"/>
    </reaction>
    <physiologicalReaction direction="left-to-right" evidence="26">
        <dbReference type="Rhea" id="RHEA:54841"/>
    </physiologicalReaction>
</comment>
<dbReference type="InterPro" id="IPR020946">
    <property type="entry name" value="Flavin_mOase-like"/>
</dbReference>
<dbReference type="FunFam" id="3.50.50.60:FF:000073">
    <property type="entry name" value="Dimethylaniline monooxygenase [N-oxide-forming]"/>
    <property type="match status" value="1"/>
</dbReference>
<reference evidence="32" key="3">
    <citation type="submission" date="2025-04" db="UniProtKB">
        <authorList>
            <consortium name="RefSeq"/>
        </authorList>
    </citation>
    <scope>IDENTIFICATION</scope>
</reference>
<evidence type="ECO:0000256" key="10">
    <source>
        <dbReference type="ARBA" id="ARBA00022857"/>
    </source>
</evidence>
<sequence length="535" mass="60562">MVKTVAVVGAGASGLAAIKCCLDEGLEPVCFERSGDIGGLWQYKDNPEDGRASIYKSVIINTSKEMMCFSDFPIPDDFPNYMHNSKIMDYFRMYAQNFSLMKYIQFKTTVCSIKKSLDFPTSGQWIVTTEKEGKQDTSVFDSILICSGHHMFPNLPLASFPGIETFKGLYMHSRDYKSPEGFQNKRVLVIGIGNSGGDIAVELSRIAKQVFLSTRRGAWIVNRVSANGYPLDTLKTRRYVYLLNKVLPSSLINYIAENKVNQRFDHDNYGLLPTHRFNGQHPTVNDDLPNRIISGQVKIKCNVKEFKENDVVFEDGTEEKDIDMVIFATGYSFSFPFCDESVLVVTENKVSLYKYIFPPHLEQNTLAVIGLVQPIGAIMPISELQARLATRVFKGLVRLPAAQSMVHDVAQKRQKMESRYVRSQRHTIQVDYVEYMDEVASLLGAKPRLFLLFMTDPKFALKVFFGPCTPYQYRLMGPGKWSGARAAIMTQYDRIIKPTKTRSLDNPSRDKSFLNVIQVCTILILLAALLYQIIC</sequence>
<keyword evidence="9" id="KW-0492">Microsome</keyword>
<evidence type="ECO:0000256" key="2">
    <source>
        <dbReference type="ARBA" id="ARBA00004524"/>
    </source>
</evidence>
<evidence type="ECO:0000256" key="26">
    <source>
        <dbReference type="ARBA" id="ARBA00049475"/>
    </source>
</evidence>
<dbReference type="InterPro" id="IPR002257">
    <property type="entry name" value="Flavin_mOase_5"/>
</dbReference>
<dbReference type="Proteomes" id="UP000186698">
    <property type="component" value="Chromosome 4L"/>
</dbReference>
<dbReference type="InterPro" id="IPR050346">
    <property type="entry name" value="FMO-like"/>
</dbReference>
<evidence type="ECO:0000256" key="5">
    <source>
        <dbReference type="ARBA" id="ARBA00022553"/>
    </source>
</evidence>
<evidence type="ECO:0000256" key="17">
    <source>
        <dbReference type="ARBA" id="ARBA00047426"/>
    </source>
</evidence>
<comment type="catalytic activity">
    <reaction evidence="19">
        <text>sulcatone + NADPH + O2 + H(+) = 4-methylpent-3-en-1-yl acetate + NADP(+) + H2O</text>
        <dbReference type="Rhea" id="RHEA:54864"/>
        <dbReference type="ChEBI" id="CHEBI:15377"/>
        <dbReference type="ChEBI" id="CHEBI:15378"/>
        <dbReference type="ChEBI" id="CHEBI:15379"/>
        <dbReference type="ChEBI" id="CHEBI:16310"/>
        <dbReference type="ChEBI" id="CHEBI:57783"/>
        <dbReference type="ChEBI" id="CHEBI:58349"/>
        <dbReference type="ChEBI" id="CHEBI:138373"/>
    </reaction>
    <physiologicalReaction direction="left-to-right" evidence="19">
        <dbReference type="Rhea" id="RHEA:54865"/>
    </physiologicalReaction>
</comment>
<comment type="catalytic activity">
    <reaction evidence="24">
        <text>heptan-4-one + NADPH + O2 + H(+) = propyl butanoate + NADP(+) + H2O</text>
        <dbReference type="Rhea" id="RHEA:54852"/>
        <dbReference type="ChEBI" id="CHEBI:15377"/>
        <dbReference type="ChEBI" id="CHEBI:15378"/>
        <dbReference type="ChEBI" id="CHEBI:15379"/>
        <dbReference type="ChEBI" id="CHEBI:57783"/>
        <dbReference type="ChEBI" id="CHEBI:58349"/>
        <dbReference type="ChEBI" id="CHEBI:89484"/>
        <dbReference type="ChEBI" id="CHEBI:89719"/>
    </reaction>
    <physiologicalReaction direction="left-to-right" evidence="24">
        <dbReference type="Rhea" id="RHEA:54853"/>
    </physiologicalReaction>
</comment>
<dbReference type="PRINTS" id="PR00370">
    <property type="entry name" value="FMOXYGENASE"/>
</dbReference>
<accession>Q6AX90</accession>
<keyword evidence="31" id="KW-1185">Reference proteome</keyword>
<dbReference type="SUPFAM" id="SSF51905">
    <property type="entry name" value="FAD/NAD(P)-binding domain"/>
    <property type="match status" value="2"/>
</dbReference>
<evidence type="ECO:0000256" key="27">
    <source>
        <dbReference type="PIRNR" id="PIRNR000332"/>
    </source>
</evidence>
<evidence type="ECO:0000256" key="11">
    <source>
        <dbReference type="ARBA" id="ARBA00022989"/>
    </source>
</evidence>
<evidence type="ECO:0000256" key="15">
    <source>
        <dbReference type="ARBA" id="ARBA00023136"/>
    </source>
</evidence>